<evidence type="ECO:0000256" key="1">
    <source>
        <dbReference type="ARBA" id="ARBA00010312"/>
    </source>
</evidence>
<gene>
    <name evidence="6" type="ordered locus">Ferp_0094</name>
</gene>
<evidence type="ECO:0000256" key="3">
    <source>
        <dbReference type="ARBA" id="ARBA00023004"/>
    </source>
</evidence>
<reference evidence="7" key="1">
    <citation type="submission" date="2010-02" db="EMBL/GenBank/DDBJ databases">
        <title>Complete sequence of Ferroglobus placidus DSM 10642.</title>
        <authorList>
            <consortium name="US DOE Joint Genome Institute"/>
            <person name="Lucas S."/>
            <person name="Copeland A."/>
            <person name="Lapidus A."/>
            <person name="Cheng J.-F."/>
            <person name="Bruce D."/>
            <person name="Goodwin L."/>
            <person name="Pitluck S."/>
            <person name="Saunders E."/>
            <person name="Brettin T."/>
            <person name="Detter J.C."/>
            <person name="Han C."/>
            <person name="Tapia R."/>
            <person name="Larimer F."/>
            <person name="Land M."/>
            <person name="Hauser L."/>
            <person name="Kyrpides N."/>
            <person name="Ivanova N."/>
            <person name="Holmes D."/>
            <person name="Lovley D."/>
            <person name="Kyrpides N."/>
            <person name="Anderson I.J."/>
            <person name="Woyke T."/>
        </authorList>
    </citation>
    <scope>NUCLEOTIDE SEQUENCE [LARGE SCALE GENOMIC DNA]</scope>
    <source>
        <strain evidence="7">DSM 10642 / AEDII12DO</strain>
    </source>
</reference>
<keyword evidence="4" id="KW-0411">Iron-sulfur</keyword>
<evidence type="ECO:0000313" key="6">
    <source>
        <dbReference type="EMBL" id="ADC64283.1"/>
    </source>
</evidence>
<dbReference type="RefSeq" id="WP_012964632.1">
    <property type="nucleotide sequence ID" value="NC_013849.1"/>
</dbReference>
<dbReference type="Gene3D" id="2.20.25.90">
    <property type="entry name" value="ADC-like domains"/>
    <property type="match status" value="1"/>
</dbReference>
<dbReference type="InterPro" id="IPR050612">
    <property type="entry name" value="Prok_Mopterin_Oxidored"/>
</dbReference>
<dbReference type="PaxDb" id="589924-Ferp_0094"/>
<evidence type="ECO:0000313" key="7">
    <source>
        <dbReference type="Proteomes" id="UP000002613"/>
    </source>
</evidence>
<dbReference type="InterPro" id="IPR009010">
    <property type="entry name" value="Asp_de-COase-like_dom_sf"/>
</dbReference>
<dbReference type="CDD" id="cd02781">
    <property type="entry name" value="MopB_CT_Acetylene-hydratase"/>
    <property type="match status" value="1"/>
</dbReference>
<dbReference type="Gene3D" id="2.40.40.20">
    <property type="match status" value="1"/>
</dbReference>
<dbReference type="Gene3D" id="3.40.228.10">
    <property type="entry name" value="Dimethylsulfoxide Reductase, domain 2"/>
    <property type="match status" value="1"/>
</dbReference>
<dbReference type="GO" id="GO:0046872">
    <property type="term" value="F:metal ion binding"/>
    <property type="evidence" value="ECO:0007669"/>
    <property type="project" value="UniProtKB-KW"/>
</dbReference>
<dbReference type="eggNOG" id="arCOG01491">
    <property type="taxonomic scope" value="Archaea"/>
</dbReference>
<feature type="domain" description="4Fe-4S Mo/W bis-MGD-type" evidence="5">
    <location>
        <begin position="1"/>
        <end position="56"/>
    </location>
</feature>
<dbReference type="Proteomes" id="UP000002613">
    <property type="component" value="Chromosome"/>
</dbReference>
<dbReference type="GO" id="GO:0043546">
    <property type="term" value="F:molybdopterin cofactor binding"/>
    <property type="evidence" value="ECO:0007669"/>
    <property type="project" value="InterPro"/>
</dbReference>
<dbReference type="PROSITE" id="PS51669">
    <property type="entry name" value="4FE4S_MOW_BIS_MGD"/>
    <property type="match status" value="1"/>
</dbReference>
<dbReference type="STRING" id="589924.Ferp_0094"/>
<dbReference type="GO" id="GO:0051536">
    <property type="term" value="F:iron-sulfur cluster binding"/>
    <property type="evidence" value="ECO:0007669"/>
    <property type="project" value="UniProtKB-KW"/>
</dbReference>
<accession>D3S147</accession>
<dbReference type="InterPro" id="IPR006656">
    <property type="entry name" value="Mopterin_OxRdtase"/>
</dbReference>
<dbReference type="OrthoDB" id="23466at2157"/>
<dbReference type="InterPro" id="IPR037949">
    <property type="entry name" value="MopB_CT_Acetylene-hydratase"/>
</dbReference>
<dbReference type="Pfam" id="PF04879">
    <property type="entry name" value="Molybdop_Fe4S4"/>
    <property type="match status" value="1"/>
</dbReference>
<comment type="similarity">
    <text evidence="1">Belongs to the prokaryotic molybdopterin-containing oxidoreductase family.</text>
</comment>
<reference evidence="6 7" key="2">
    <citation type="journal article" date="2011" name="Stand. Genomic Sci.">
        <title>Complete genome sequence of Ferroglobus placidus AEDII12DO.</title>
        <authorList>
            <person name="Anderson I."/>
            <person name="Risso C."/>
            <person name="Holmes D."/>
            <person name="Lucas S."/>
            <person name="Copeland A."/>
            <person name="Lapidus A."/>
            <person name="Cheng J.F."/>
            <person name="Bruce D."/>
            <person name="Goodwin L."/>
            <person name="Pitluck S."/>
            <person name="Saunders E."/>
            <person name="Brettin T."/>
            <person name="Detter J.C."/>
            <person name="Han C."/>
            <person name="Tapia R."/>
            <person name="Larimer F."/>
            <person name="Land M."/>
            <person name="Hauser L."/>
            <person name="Woyke T."/>
            <person name="Lovley D."/>
            <person name="Kyrpides N."/>
            <person name="Ivanova N."/>
        </authorList>
    </citation>
    <scope>NUCLEOTIDE SEQUENCE [LARGE SCALE GENOMIC DNA]</scope>
    <source>
        <strain evidence="7">DSM 10642 / AEDII12DO</strain>
    </source>
</reference>
<dbReference type="KEGG" id="fpl:Ferp_0094"/>
<dbReference type="SMART" id="SM00926">
    <property type="entry name" value="Molybdop_Fe4S4"/>
    <property type="match status" value="1"/>
</dbReference>
<dbReference type="PANTHER" id="PTHR43742:SF6">
    <property type="entry name" value="OXIDOREDUCTASE YYAE-RELATED"/>
    <property type="match status" value="1"/>
</dbReference>
<keyword evidence="2" id="KW-0479">Metal-binding</keyword>
<dbReference type="Pfam" id="PF00384">
    <property type="entry name" value="Molybdopterin"/>
    <property type="match status" value="1"/>
</dbReference>
<dbReference type="SUPFAM" id="SSF53706">
    <property type="entry name" value="Formate dehydrogenase/DMSO reductase, domains 1-3"/>
    <property type="match status" value="1"/>
</dbReference>
<proteinExistence type="inferred from homology"/>
<evidence type="ECO:0000256" key="4">
    <source>
        <dbReference type="ARBA" id="ARBA00023014"/>
    </source>
</evidence>
<dbReference type="Gene3D" id="3.40.50.740">
    <property type="match status" value="1"/>
</dbReference>
<keyword evidence="7" id="KW-1185">Reference proteome</keyword>
<evidence type="ECO:0000256" key="2">
    <source>
        <dbReference type="ARBA" id="ARBA00022723"/>
    </source>
</evidence>
<sequence>MIIKTACELCAWSCGMDVKVEKGRITSVKGMKEHPLNFGRLCPKGSVAPDYIYSKERVTRPMVKEGEKWKKVDWDYAIELVAENLKEIREEDPRYFATIIGMPILLGGSSTVGFIRRFMDVYGTPNCFSPESMCYRHQIIGYILTIGKFNVADVDNANCIIVWAHNPHASKPPLAWRIDKARERGAKLIVIDPRRTKVAKMADIHASIRPGSDTYLALGLMKVIIEEELYDKEFVSNYCVGFEELKNHVAKYSLEEIAERTWVEAETITEIARTFATTKPACIVQGVNALDQVPTGVQNARSVAILHALTGNIDVKGGFVRAARVHTRNLRLVEMLEDVPLGIKEHPLFYQVWETHLGEGQGMYLYDAVLEGKPYPIKSIFVAGSNPALTWPNSNKVVEMLKKVEFLAVMDMFMTETAKHADVFLPAASFLERYELVDYYSVIFGIPYMMLRKKVIEPLGEAKSDVEFWLELAKKMGFDNYFPWTSVEEVLDYVLEPTGYSFEDLNEKYPSGVWTGEVKYEEYKKRGFKTPSGKVEIYSETLKKLGYDPIPTPKEPSESPYSEKAKEYPLILTTGARDVYYTHSQMRNVEKMRRILPEAYVEINPKTAEKFGVKDGDKVIVKTERGSIVVRAKVTEDIAPGVINIPHGWSEGNVNVLTSNKPGDPISGCPELKALLARKE</sequence>
<dbReference type="SUPFAM" id="SSF50692">
    <property type="entry name" value="ADC-like"/>
    <property type="match status" value="1"/>
</dbReference>
<dbReference type="HOGENOM" id="CLU_000422_13_3_2"/>
<dbReference type="InterPro" id="IPR006963">
    <property type="entry name" value="Mopterin_OxRdtase_4Fe-4S_dom"/>
</dbReference>
<dbReference type="GO" id="GO:0016491">
    <property type="term" value="F:oxidoreductase activity"/>
    <property type="evidence" value="ECO:0007669"/>
    <property type="project" value="InterPro"/>
</dbReference>
<organism evidence="6 7">
    <name type="scientific">Ferroglobus placidus (strain DSM 10642 / AEDII12DO)</name>
    <dbReference type="NCBI Taxonomy" id="589924"/>
    <lineage>
        <taxon>Archaea</taxon>
        <taxon>Methanobacteriati</taxon>
        <taxon>Methanobacteriota</taxon>
        <taxon>Archaeoglobi</taxon>
        <taxon>Archaeoglobales</taxon>
        <taxon>Archaeoglobaceae</taxon>
        <taxon>Ferroglobus</taxon>
    </lineage>
</organism>
<dbReference type="GO" id="GO:0018818">
    <property type="term" value="F:acetylene hydratase activity"/>
    <property type="evidence" value="ECO:0007669"/>
    <property type="project" value="InterPro"/>
</dbReference>
<dbReference type="EMBL" id="CP001899">
    <property type="protein sequence ID" value="ADC64283.1"/>
    <property type="molecule type" value="Genomic_DNA"/>
</dbReference>
<protein>
    <submittedName>
        <fullName evidence="6">Molybdopterin oxidoreductase</fullName>
    </submittedName>
</protein>
<dbReference type="GeneID" id="8777586"/>
<keyword evidence="3" id="KW-0408">Iron</keyword>
<dbReference type="Pfam" id="PF01568">
    <property type="entry name" value="Molydop_binding"/>
    <property type="match status" value="1"/>
</dbReference>
<dbReference type="InterPro" id="IPR006657">
    <property type="entry name" value="MoPterin_dinucl-bd_dom"/>
</dbReference>
<dbReference type="AlphaFoldDB" id="D3S147"/>
<dbReference type="PANTHER" id="PTHR43742">
    <property type="entry name" value="TRIMETHYLAMINE-N-OXIDE REDUCTASE"/>
    <property type="match status" value="1"/>
</dbReference>
<name>D3S147_FERPA</name>
<evidence type="ECO:0000259" key="5">
    <source>
        <dbReference type="PROSITE" id="PS51669"/>
    </source>
</evidence>